<accession>A0A804IMU8</accession>
<dbReference type="EMBL" id="HG996469">
    <property type="protein sequence ID" value="CAG1841670.1"/>
    <property type="molecule type" value="Genomic_DNA"/>
</dbReference>
<dbReference type="InParanoid" id="A0A804IMU8"/>
<reference evidence="1" key="1">
    <citation type="submission" date="2021-03" db="EMBL/GenBank/DDBJ databases">
        <authorList>
            <consortium name="Genoscope - CEA"/>
            <person name="William W."/>
        </authorList>
    </citation>
    <scope>NUCLEOTIDE SEQUENCE</scope>
    <source>
        <strain evidence="1">Doubled-haploid Pahang</strain>
    </source>
</reference>
<organism evidence="2 3">
    <name type="scientific">Musa acuminata subsp. malaccensis</name>
    <name type="common">Wild banana</name>
    <name type="synonym">Musa malaccensis</name>
    <dbReference type="NCBI Taxonomy" id="214687"/>
    <lineage>
        <taxon>Eukaryota</taxon>
        <taxon>Viridiplantae</taxon>
        <taxon>Streptophyta</taxon>
        <taxon>Embryophyta</taxon>
        <taxon>Tracheophyta</taxon>
        <taxon>Spermatophyta</taxon>
        <taxon>Magnoliopsida</taxon>
        <taxon>Liliopsida</taxon>
        <taxon>Zingiberales</taxon>
        <taxon>Musaceae</taxon>
        <taxon>Musa</taxon>
    </lineage>
</organism>
<name>A0A804IMU8_MUSAM</name>
<sequence length="110" mass="11482">MASSPPFPLTAFLLLVVNRRPPATTTMASLRAMAILAILACMLLMRSAAGDVVAVGADGLTIKSTDFHVPVSQATARPADALASNHDANADEGGPDMFHVFDQELIVLGH</sequence>
<evidence type="ECO:0000313" key="2">
    <source>
        <dbReference type="EnsemblPlants" id="Ma04_p09440.1"/>
    </source>
</evidence>
<reference evidence="2" key="2">
    <citation type="submission" date="2021-05" db="UniProtKB">
        <authorList>
            <consortium name="EnsemblPlants"/>
        </authorList>
    </citation>
    <scope>IDENTIFICATION</scope>
    <source>
        <strain evidence="2">subsp. malaccensis</strain>
    </source>
</reference>
<evidence type="ECO:0000313" key="3">
    <source>
        <dbReference type="Proteomes" id="UP000012960"/>
    </source>
</evidence>
<protein>
    <submittedName>
        <fullName evidence="1">(wild Malaysian banana) hypothetical protein</fullName>
    </submittedName>
</protein>
<dbReference type="EnsemblPlants" id="Ma04_t09440.1">
    <property type="protein sequence ID" value="Ma04_p09440.1"/>
    <property type="gene ID" value="Ma04_g09440"/>
</dbReference>
<proteinExistence type="predicted"/>
<dbReference type="Proteomes" id="UP000012960">
    <property type="component" value="Unplaced"/>
</dbReference>
<keyword evidence="3" id="KW-1185">Reference proteome</keyword>
<dbReference type="AlphaFoldDB" id="A0A804IMU8"/>
<gene>
    <name evidence="1" type="ORF">GSMUA_114650.1</name>
</gene>
<dbReference type="Gramene" id="Ma04_t09440.1">
    <property type="protein sequence ID" value="Ma04_p09440.1"/>
    <property type="gene ID" value="Ma04_g09440"/>
</dbReference>
<evidence type="ECO:0000313" key="1">
    <source>
        <dbReference type="EMBL" id="CAG1841670.1"/>
    </source>
</evidence>